<reference evidence="1 2" key="1">
    <citation type="submission" date="2017-09" db="EMBL/GenBank/DDBJ databases">
        <authorList>
            <person name="Ehlers B."/>
            <person name="Leendertz F.H."/>
        </authorList>
    </citation>
    <scope>NUCLEOTIDE SEQUENCE [LARGE SCALE GENOMIC DNA]</scope>
    <source>
        <strain evidence="1 2">DSM 45537</strain>
    </source>
</reference>
<proteinExistence type="predicted"/>
<dbReference type="OrthoDB" id="4744257at2"/>
<dbReference type="EMBL" id="OBEG01000003">
    <property type="protein sequence ID" value="SNY84195.1"/>
    <property type="molecule type" value="Genomic_DNA"/>
</dbReference>
<name>A0A285LGX7_9NOCA</name>
<evidence type="ECO:0000313" key="1">
    <source>
        <dbReference type="EMBL" id="SNY84195.1"/>
    </source>
</evidence>
<organism evidence="1 2">
    <name type="scientific">Nocardia amikacinitolerans</name>
    <dbReference type="NCBI Taxonomy" id="756689"/>
    <lineage>
        <taxon>Bacteria</taxon>
        <taxon>Bacillati</taxon>
        <taxon>Actinomycetota</taxon>
        <taxon>Actinomycetes</taxon>
        <taxon>Mycobacteriales</taxon>
        <taxon>Nocardiaceae</taxon>
        <taxon>Nocardia</taxon>
    </lineage>
</organism>
<dbReference type="RefSeq" id="WP_097245844.1">
    <property type="nucleotide sequence ID" value="NZ_OBEG01000003.1"/>
</dbReference>
<accession>A0A285LGX7</accession>
<keyword evidence="2" id="KW-1185">Reference proteome</keyword>
<gene>
    <name evidence="1" type="ORF">SAMN04244553_3607</name>
</gene>
<dbReference type="AlphaFoldDB" id="A0A285LGX7"/>
<evidence type="ECO:0008006" key="3">
    <source>
        <dbReference type="Google" id="ProtNLM"/>
    </source>
</evidence>
<sequence length="115" mass="12969">MTGHRNNLERAREIARAYRNALRAVDPERCSKLDEMARQCGQRWIAPTELPPEAVEAALEAILSPRDIAEFWGIPAATLYAWSSKGRLTNRGEPRRPKFLVSEVLAVEAEGRKRG</sequence>
<evidence type="ECO:0000313" key="2">
    <source>
        <dbReference type="Proteomes" id="UP000219565"/>
    </source>
</evidence>
<protein>
    <recommendedName>
        <fullName evidence="3">Helix-turn-helix domain-containing protein</fullName>
    </recommendedName>
</protein>
<dbReference type="Proteomes" id="UP000219565">
    <property type="component" value="Unassembled WGS sequence"/>
</dbReference>